<organism evidence="3 4">
    <name type="scientific">Cruoricaptor ignavus</name>
    <dbReference type="NCBI Taxonomy" id="1118202"/>
    <lineage>
        <taxon>Bacteria</taxon>
        <taxon>Pseudomonadati</taxon>
        <taxon>Bacteroidota</taxon>
        <taxon>Flavobacteriia</taxon>
        <taxon>Flavobacteriales</taxon>
        <taxon>Weeksellaceae</taxon>
        <taxon>Cruoricaptor</taxon>
    </lineage>
</organism>
<accession>A0A1M6EHB2</accession>
<gene>
    <name evidence="3" type="ORF">SAMN05443429_105106</name>
</gene>
<evidence type="ECO:0000313" key="3">
    <source>
        <dbReference type="EMBL" id="SHI84823.1"/>
    </source>
</evidence>
<name>A0A1M6EHB2_9FLAO</name>
<dbReference type="OrthoDB" id="1288696at2"/>
<reference evidence="3 4" key="1">
    <citation type="submission" date="2016-11" db="EMBL/GenBank/DDBJ databases">
        <authorList>
            <person name="Jaros S."/>
            <person name="Januszkiewicz K."/>
            <person name="Wedrychowicz H."/>
        </authorList>
    </citation>
    <scope>NUCLEOTIDE SEQUENCE [LARGE SCALE GENOMIC DNA]</scope>
    <source>
        <strain evidence="3 4">DSM 25479</strain>
    </source>
</reference>
<evidence type="ECO:0000256" key="1">
    <source>
        <dbReference type="ARBA" id="ARBA00022729"/>
    </source>
</evidence>
<proteinExistence type="predicted"/>
<dbReference type="Proteomes" id="UP000184335">
    <property type="component" value="Unassembled WGS sequence"/>
</dbReference>
<protein>
    <submittedName>
        <fullName evidence="3">Por secretion system C-terminal sorting domain-containing protein</fullName>
    </submittedName>
</protein>
<dbReference type="STRING" id="1118202.SAMN05443429_105106"/>
<evidence type="ECO:0000313" key="4">
    <source>
        <dbReference type="Proteomes" id="UP000184335"/>
    </source>
</evidence>
<dbReference type="InterPro" id="IPR026444">
    <property type="entry name" value="Secre_tail"/>
</dbReference>
<dbReference type="EMBL" id="FQYI01000005">
    <property type="protein sequence ID" value="SHI84823.1"/>
    <property type="molecule type" value="Genomic_DNA"/>
</dbReference>
<feature type="domain" description="Secretion system C-terminal sorting" evidence="2">
    <location>
        <begin position="259"/>
        <end position="324"/>
    </location>
</feature>
<evidence type="ECO:0000259" key="2">
    <source>
        <dbReference type="Pfam" id="PF18962"/>
    </source>
</evidence>
<dbReference type="AlphaFoldDB" id="A0A1M6EHB2"/>
<dbReference type="Pfam" id="PF18962">
    <property type="entry name" value="Por_Secre_tail"/>
    <property type="match status" value="1"/>
</dbReference>
<sequence>MKNILLIITLLFIVKVNCQIIQKEDFEILNLGDLGSPANGVVAGQGNWYSQNGLPTDYQIVSYDEQHGKSIQLIGSKNKPKYVFKGNFSVADLQEGNNIIKVTFDVHTGRNFPGGSGSLRSMLYEPNRWLAGIGIDYATGEARGYIQAKSTAGEGLHVVKLGKQKYPTDSWVSLGYYFDLVTGNAYFQTPEGTFGLPATLTPIGGGSKPDEHDFMNYVPTTGSSIAHTIGFDNYSAEAIGTVPLGLREAISEERLKVEIYPNPASEFINVISENIIKSVTIFDATGKSVKSEFSGKKLNLRHLSPGNYILKVQTDSEITTQKFIKK</sequence>
<dbReference type="RefSeq" id="WP_073179441.1">
    <property type="nucleotide sequence ID" value="NZ_FQYI01000005.1"/>
</dbReference>
<dbReference type="NCBIfam" id="TIGR04183">
    <property type="entry name" value="Por_Secre_tail"/>
    <property type="match status" value="1"/>
</dbReference>
<keyword evidence="1" id="KW-0732">Signal</keyword>
<keyword evidence="4" id="KW-1185">Reference proteome</keyword>